<keyword evidence="2" id="KW-1185">Reference proteome</keyword>
<feature type="non-terminal residue" evidence="1">
    <location>
        <position position="382"/>
    </location>
</feature>
<dbReference type="InterPro" id="IPR051244">
    <property type="entry name" value="TCAF"/>
</dbReference>
<dbReference type="EMBL" id="JAHRIM010084970">
    <property type="protein sequence ID" value="MEQ2276189.1"/>
    <property type="molecule type" value="Genomic_DNA"/>
</dbReference>
<gene>
    <name evidence="1" type="ORF">XENORESO_015265</name>
</gene>
<evidence type="ECO:0000313" key="1">
    <source>
        <dbReference type="EMBL" id="MEQ2276189.1"/>
    </source>
</evidence>
<sequence length="382" mass="41741">MSSQSTLSYRQDAYRALLKGIEKLDLQHSSVPCNLVLTGDAFPLVINSHGHILMAASMYGQGRIVVLSHETYLTLCPALVENALTWLGGEESVNLSLGVEKNIKAVADNLNRSMYQVSIVEAFRKNLGVHVYVTDAYQVGAIAEDLVAFMKAGGGVLIGGQAWWWASQNPKQNLILQFPGNKVTGVAGIYFSAEYGKAEKLSLNSEIPSSWKTVDCGMDFKEDLEFLLKGISDFDIRGDGVPSAALVHGPLAFSICTTDKEEAFLAGTYYGRGRVILVTHEGFLQYEKLASFWKNAFDWLDQGRKGVVGFEPGVKPLPGLGLTCKTTEFREDLSVFVCTAYSDINAETIQNFVVEGGGLLIGGHAWYWASTHIGQNPMQDFS</sequence>
<dbReference type="Proteomes" id="UP001444071">
    <property type="component" value="Unassembled WGS sequence"/>
</dbReference>
<evidence type="ECO:0000313" key="2">
    <source>
        <dbReference type="Proteomes" id="UP001444071"/>
    </source>
</evidence>
<organism evidence="1 2">
    <name type="scientific">Xenotaenia resolanae</name>
    <dbReference type="NCBI Taxonomy" id="208358"/>
    <lineage>
        <taxon>Eukaryota</taxon>
        <taxon>Metazoa</taxon>
        <taxon>Chordata</taxon>
        <taxon>Craniata</taxon>
        <taxon>Vertebrata</taxon>
        <taxon>Euteleostomi</taxon>
        <taxon>Actinopterygii</taxon>
        <taxon>Neopterygii</taxon>
        <taxon>Teleostei</taxon>
        <taxon>Neoteleostei</taxon>
        <taxon>Acanthomorphata</taxon>
        <taxon>Ovalentaria</taxon>
        <taxon>Atherinomorphae</taxon>
        <taxon>Cyprinodontiformes</taxon>
        <taxon>Goodeidae</taxon>
        <taxon>Xenotaenia</taxon>
    </lineage>
</organism>
<name>A0ABV0X4H6_9TELE</name>
<dbReference type="PANTHER" id="PTHR15730:SF5">
    <property type="entry name" value="SI:CH211-210B2.2-RELATED"/>
    <property type="match status" value="1"/>
</dbReference>
<reference evidence="1 2" key="1">
    <citation type="submission" date="2021-06" db="EMBL/GenBank/DDBJ databases">
        <authorList>
            <person name="Palmer J.M."/>
        </authorList>
    </citation>
    <scope>NUCLEOTIDE SEQUENCE [LARGE SCALE GENOMIC DNA]</scope>
    <source>
        <strain evidence="1 2">XR_2019</strain>
        <tissue evidence="1">Muscle</tissue>
    </source>
</reference>
<accession>A0ABV0X4H6</accession>
<dbReference type="PANTHER" id="PTHR15730">
    <property type="entry name" value="EXPERIMENTAL AUTOIMMUNE PROSTATITIS ANTIGEN 2-RELATED"/>
    <property type="match status" value="1"/>
</dbReference>
<proteinExistence type="predicted"/>
<protein>
    <submittedName>
        <fullName evidence="1">Uncharacterized protein</fullName>
    </submittedName>
</protein>
<comment type="caution">
    <text evidence="1">The sequence shown here is derived from an EMBL/GenBank/DDBJ whole genome shotgun (WGS) entry which is preliminary data.</text>
</comment>